<sequence length="162" mass="18020">MSASGTKGIASTNEVIESAVIRAPLSHVWHFIKLPEFDKFWSAVTKAEHVKGTSNETDVVRWTFKDGSVVEVKQDEHSNLDHFITYSVINTEPELPYSSVVSTIRCWAVTSGELADSTFVRWTSKFSSDADIGVIEDAKYKRRDALKGLAEAAAKMVKEHSK</sequence>
<evidence type="ECO:0008006" key="3">
    <source>
        <dbReference type="Google" id="ProtNLM"/>
    </source>
</evidence>
<dbReference type="Proteomes" id="UP001303647">
    <property type="component" value="Unassembled WGS sequence"/>
</dbReference>
<dbReference type="InterPro" id="IPR023393">
    <property type="entry name" value="START-like_dom_sf"/>
</dbReference>
<dbReference type="PANTHER" id="PTHR39332">
    <property type="entry name" value="BLL4707 PROTEIN"/>
    <property type="match status" value="1"/>
</dbReference>
<dbReference type="EMBL" id="MU857606">
    <property type="protein sequence ID" value="KAK4251391.1"/>
    <property type="molecule type" value="Genomic_DNA"/>
</dbReference>
<evidence type="ECO:0000313" key="2">
    <source>
        <dbReference type="Proteomes" id="UP001303647"/>
    </source>
</evidence>
<evidence type="ECO:0000313" key="1">
    <source>
        <dbReference type="EMBL" id="KAK4251391.1"/>
    </source>
</evidence>
<reference evidence="1" key="1">
    <citation type="journal article" date="2023" name="Mol. Phylogenet. Evol.">
        <title>Genome-scale phylogeny and comparative genomics of the fungal order Sordariales.</title>
        <authorList>
            <person name="Hensen N."/>
            <person name="Bonometti L."/>
            <person name="Westerberg I."/>
            <person name="Brannstrom I.O."/>
            <person name="Guillou S."/>
            <person name="Cros-Aarteil S."/>
            <person name="Calhoun S."/>
            <person name="Haridas S."/>
            <person name="Kuo A."/>
            <person name="Mondo S."/>
            <person name="Pangilinan J."/>
            <person name="Riley R."/>
            <person name="LaButti K."/>
            <person name="Andreopoulos B."/>
            <person name="Lipzen A."/>
            <person name="Chen C."/>
            <person name="Yan M."/>
            <person name="Daum C."/>
            <person name="Ng V."/>
            <person name="Clum A."/>
            <person name="Steindorff A."/>
            <person name="Ohm R.A."/>
            <person name="Martin F."/>
            <person name="Silar P."/>
            <person name="Natvig D.O."/>
            <person name="Lalanne C."/>
            <person name="Gautier V."/>
            <person name="Ament-Velasquez S.L."/>
            <person name="Kruys A."/>
            <person name="Hutchinson M.I."/>
            <person name="Powell A.J."/>
            <person name="Barry K."/>
            <person name="Miller A.N."/>
            <person name="Grigoriev I.V."/>
            <person name="Debuchy R."/>
            <person name="Gladieux P."/>
            <person name="Hiltunen Thoren M."/>
            <person name="Johannesson H."/>
        </authorList>
    </citation>
    <scope>NUCLEOTIDE SEQUENCE</scope>
    <source>
        <strain evidence="1">CBS 359.72</strain>
    </source>
</reference>
<proteinExistence type="predicted"/>
<dbReference type="SUPFAM" id="SSF55961">
    <property type="entry name" value="Bet v1-like"/>
    <property type="match status" value="1"/>
</dbReference>
<accession>A0AAN7D0B9</accession>
<reference evidence="1" key="2">
    <citation type="submission" date="2023-05" db="EMBL/GenBank/DDBJ databases">
        <authorList>
            <consortium name="Lawrence Berkeley National Laboratory"/>
            <person name="Steindorff A."/>
            <person name="Hensen N."/>
            <person name="Bonometti L."/>
            <person name="Westerberg I."/>
            <person name="Brannstrom I.O."/>
            <person name="Guillou S."/>
            <person name="Cros-Aarteil S."/>
            <person name="Calhoun S."/>
            <person name="Haridas S."/>
            <person name="Kuo A."/>
            <person name="Mondo S."/>
            <person name="Pangilinan J."/>
            <person name="Riley R."/>
            <person name="Labutti K."/>
            <person name="Andreopoulos B."/>
            <person name="Lipzen A."/>
            <person name="Chen C."/>
            <person name="Yanf M."/>
            <person name="Daum C."/>
            <person name="Ng V."/>
            <person name="Clum A."/>
            <person name="Ohm R."/>
            <person name="Martin F."/>
            <person name="Silar P."/>
            <person name="Natvig D."/>
            <person name="Lalanne C."/>
            <person name="Gautier V."/>
            <person name="Ament-Velasquez S.L."/>
            <person name="Kruys A."/>
            <person name="Hutchinson M.I."/>
            <person name="Powell A.J."/>
            <person name="Barry K."/>
            <person name="Miller A.N."/>
            <person name="Grigoriev I.V."/>
            <person name="Debuchy R."/>
            <person name="Gladieux P."/>
            <person name="Thoren M.H."/>
            <person name="Johannesson H."/>
        </authorList>
    </citation>
    <scope>NUCLEOTIDE SEQUENCE</scope>
    <source>
        <strain evidence="1">CBS 359.72</strain>
    </source>
</reference>
<name>A0AAN7D0B9_9PEZI</name>
<dbReference type="AlphaFoldDB" id="A0AAN7D0B9"/>
<comment type="caution">
    <text evidence="1">The sequence shown here is derived from an EMBL/GenBank/DDBJ whole genome shotgun (WGS) entry which is preliminary data.</text>
</comment>
<dbReference type="PANTHER" id="PTHR39332:SF7">
    <property type="entry name" value="SRPBCC FAMILY PROTEIN"/>
    <property type="match status" value="1"/>
</dbReference>
<organism evidence="1 2">
    <name type="scientific">Corynascus novoguineensis</name>
    <dbReference type="NCBI Taxonomy" id="1126955"/>
    <lineage>
        <taxon>Eukaryota</taxon>
        <taxon>Fungi</taxon>
        <taxon>Dikarya</taxon>
        <taxon>Ascomycota</taxon>
        <taxon>Pezizomycotina</taxon>
        <taxon>Sordariomycetes</taxon>
        <taxon>Sordariomycetidae</taxon>
        <taxon>Sordariales</taxon>
        <taxon>Chaetomiaceae</taxon>
        <taxon>Corynascus</taxon>
    </lineage>
</organism>
<keyword evidence="2" id="KW-1185">Reference proteome</keyword>
<protein>
    <recommendedName>
        <fullName evidence="3">Bet v1-like protein</fullName>
    </recommendedName>
</protein>
<gene>
    <name evidence="1" type="ORF">C7999DRAFT_28124</name>
</gene>
<dbReference type="Gene3D" id="3.30.530.20">
    <property type="match status" value="1"/>
</dbReference>